<dbReference type="OrthoDB" id="10261837at2759"/>
<gene>
    <name evidence="1" type="ORF">FKW44_002078</name>
</gene>
<accession>A0A7T8KJV3</accession>
<keyword evidence="2" id="KW-1185">Reference proteome</keyword>
<evidence type="ECO:0000313" key="2">
    <source>
        <dbReference type="Proteomes" id="UP000595437"/>
    </source>
</evidence>
<organism evidence="1 2">
    <name type="scientific">Caligus rogercresseyi</name>
    <name type="common">Sea louse</name>
    <dbReference type="NCBI Taxonomy" id="217165"/>
    <lineage>
        <taxon>Eukaryota</taxon>
        <taxon>Metazoa</taxon>
        <taxon>Ecdysozoa</taxon>
        <taxon>Arthropoda</taxon>
        <taxon>Crustacea</taxon>
        <taxon>Multicrustacea</taxon>
        <taxon>Hexanauplia</taxon>
        <taxon>Copepoda</taxon>
        <taxon>Siphonostomatoida</taxon>
        <taxon>Caligidae</taxon>
        <taxon>Caligus</taxon>
    </lineage>
</organism>
<dbReference type="AlphaFoldDB" id="A0A7T8KJV3"/>
<protein>
    <submittedName>
        <fullName evidence="1">CG12393 CG12393PAlike</fullName>
    </submittedName>
</protein>
<dbReference type="SUPFAM" id="SSF50729">
    <property type="entry name" value="PH domain-like"/>
    <property type="match status" value="1"/>
</dbReference>
<evidence type="ECO:0000313" key="1">
    <source>
        <dbReference type="EMBL" id="QQP57176.1"/>
    </source>
</evidence>
<proteinExistence type="predicted"/>
<feature type="non-terminal residue" evidence="1">
    <location>
        <position position="1"/>
    </location>
</feature>
<dbReference type="EMBL" id="CP045891">
    <property type="protein sequence ID" value="QQP57176.1"/>
    <property type="molecule type" value="Genomic_DNA"/>
</dbReference>
<name>A0A7T8KJV3_CALRO</name>
<feature type="non-terminal residue" evidence="1">
    <location>
        <position position="60"/>
    </location>
</feature>
<dbReference type="Proteomes" id="UP000595437">
    <property type="component" value="Chromosome 2"/>
</dbReference>
<reference evidence="2" key="1">
    <citation type="submission" date="2021-01" db="EMBL/GenBank/DDBJ databases">
        <title>Caligus Genome Assembly.</title>
        <authorList>
            <person name="Gallardo-Escarate C."/>
        </authorList>
    </citation>
    <scope>NUCLEOTIDE SEQUENCE [LARGE SCALE GENOMIC DNA]</scope>
</reference>
<sequence>PSIHLLRRMKINDRVLCHYAGCPQGFDKEGSLCIRGEANKSFQKRHFVFSKEIYLFYFEK</sequence>